<name>A0A9X3E9S7_9LACO</name>
<gene>
    <name evidence="2" type="ORF">D0502_11075</name>
</gene>
<dbReference type="InterPro" id="IPR017853">
    <property type="entry name" value="GH"/>
</dbReference>
<reference evidence="2" key="1">
    <citation type="submission" date="2018-08" db="EMBL/GenBank/DDBJ databases">
        <title>Draft genome sequences of Leuconostoc spp. and Weissella spp. with biocontrol potential.</title>
        <authorList>
            <person name="Lo R."/>
            <person name="Ho V.T.T."/>
            <person name="Turner M.S."/>
        </authorList>
    </citation>
    <scope>NUCLEOTIDE SEQUENCE</scope>
    <source>
        <strain evidence="2">156</strain>
    </source>
</reference>
<organism evidence="2 3">
    <name type="scientific">Leuconostoc falkenbergense</name>
    <dbReference type="NCBI Taxonomy" id="2766470"/>
    <lineage>
        <taxon>Bacteria</taxon>
        <taxon>Bacillati</taxon>
        <taxon>Bacillota</taxon>
        <taxon>Bacilli</taxon>
        <taxon>Lactobacillales</taxon>
        <taxon>Lactobacillaceae</taxon>
        <taxon>Leuconostoc</taxon>
    </lineage>
</organism>
<evidence type="ECO:0000313" key="2">
    <source>
        <dbReference type="EMBL" id="MCX7579901.1"/>
    </source>
</evidence>
<dbReference type="EMBL" id="QVOQ01000056">
    <property type="protein sequence ID" value="MCX7579901.1"/>
    <property type="molecule type" value="Genomic_DNA"/>
</dbReference>
<evidence type="ECO:0000259" key="1">
    <source>
        <dbReference type="Pfam" id="PF00128"/>
    </source>
</evidence>
<sequence length="52" mass="5932">MTAPWWQSAVVYQVYPRSFQDTNHDGIGDIQGIISHLDYLQKLGVDAIWLSP</sequence>
<dbReference type="Gene3D" id="3.20.20.80">
    <property type="entry name" value="Glycosidases"/>
    <property type="match status" value="1"/>
</dbReference>
<accession>A0A9X3E9S7</accession>
<comment type="caution">
    <text evidence="2">The sequence shown here is derived from an EMBL/GenBank/DDBJ whole genome shotgun (WGS) entry which is preliminary data.</text>
</comment>
<dbReference type="GO" id="GO:0004556">
    <property type="term" value="F:alpha-amylase activity"/>
    <property type="evidence" value="ECO:0007669"/>
    <property type="project" value="TreeGrafter"/>
</dbReference>
<feature type="domain" description="Glycosyl hydrolase family 13 catalytic" evidence="1">
    <location>
        <begin position="13"/>
        <end position="52"/>
    </location>
</feature>
<dbReference type="GO" id="GO:0009313">
    <property type="term" value="P:oligosaccharide catabolic process"/>
    <property type="evidence" value="ECO:0007669"/>
    <property type="project" value="TreeGrafter"/>
</dbReference>
<dbReference type="Pfam" id="PF00128">
    <property type="entry name" value="Alpha-amylase"/>
    <property type="match status" value="1"/>
</dbReference>
<dbReference type="RefSeq" id="WP_267287483.1">
    <property type="nucleotide sequence ID" value="NZ_QVOQ01000056.1"/>
</dbReference>
<evidence type="ECO:0000313" key="3">
    <source>
        <dbReference type="Proteomes" id="UP001080333"/>
    </source>
</evidence>
<feature type="non-terminal residue" evidence="2">
    <location>
        <position position="52"/>
    </location>
</feature>
<dbReference type="AlphaFoldDB" id="A0A9X3E9S7"/>
<proteinExistence type="predicted"/>
<dbReference type="PANTHER" id="PTHR10357:SF179">
    <property type="entry name" value="NEUTRAL AND BASIC AMINO ACID TRANSPORT PROTEIN RBAT"/>
    <property type="match status" value="1"/>
</dbReference>
<dbReference type="SUPFAM" id="SSF51445">
    <property type="entry name" value="(Trans)glycosidases"/>
    <property type="match status" value="1"/>
</dbReference>
<dbReference type="Proteomes" id="UP001080333">
    <property type="component" value="Unassembled WGS sequence"/>
</dbReference>
<dbReference type="PANTHER" id="PTHR10357">
    <property type="entry name" value="ALPHA-AMYLASE FAMILY MEMBER"/>
    <property type="match status" value="1"/>
</dbReference>
<dbReference type="InterPro" id="IPR006047">
    <property type="entry name" value="GH13_cat_dom"/>
</dbReference>
<protein>
    <recommendedName>
        <fullName evidence="1">Glycosyl hydrolase family 13 catalytic domain-containing protein</fullName>
    </recommendedName>
</protein>